<dbReference type="EMBL" id="CP005386">
    <property type="protein sequence ID" value="AGL28167.1"/>
    <property type="molecule type" value="Genomic_DNA"/>
</dbReference>
<name>R4ML00_MYCTX</name>
<sequence length="100" mass="10869">MSTLPILLTLGCRRRLYPQLKTEAGAAAAEPPEPPSAGVRPAIHLPLEDPYQMPNGYPVKASVSFGLYYPPGSALYHDTLAELWFASEEVAQVNGFIRAD</sequence>
<dbReference type="BioCyc" id="MTUB1310114:G13A2-2746-MONOMER"/>
<dbReference type="Proteomes" id="UP000013548">
    <property type="component" value="Chromosome"/>
</dbReference>
<evidence type="ECO:0008006" key="3">
    <source>
        <dbReference type="Google" id="ProtNLM"/>
    </source>
</evidence>
<protein>
    <recommendedName>
        <fullName evidence="3">Transmembrane alanine and glycine rich protein</fullName>
    </recommendedName>
</protein>
<evidence type="ECO:0000313" key="2">
    <source>
        <dbReference type="Proteomes" id="UP000013548"/>
    </source>
</evidence>
<organism evidence="1 2">
    <name type="scientific">Mycobacterium tuberculosis CAS/NITR204</name>
    <dbReference type="NCBI Taxonomy" id="1310114"/>
    <lineage>
        <taxon>Bacteria</taxon>
        <taxon>Bacillati</taxon>
        <taxon>Actinomycetota</taxon>
        <taxon>Actinomycetes</taxon>
        <taxon>Mycobacteriales</taxon>
        <taxon>Mycobacteriaceae</taxon>
        <taxon>Mycobacterium</taxon>
        <taxon>Mycobacterium tuberculosis complex</taxon>
    </lineage>
</organism>
<dbReference type="KEGG" id="mtuc:J113_18900"/>
<gene>
    <name evidence="1" type="ORF">J113_18900</name>
</gene>
<proteinExistence type="predicted"/>
<dbReference type="HOGENOM" id="CLU_2302836_0_0_11"/>
<dbReference type="PATRIC" id="fig|1310114.3.peg.3986"/>
<reference evidence="1 2" key="1">
    <citation type="journal article" date="2013" name="Genome Announc.">
        <title>Whole-Genome Sequences of Four Clinical Isolates of Mycobacterium tuberculosis from Tamil Nadu, South India.</title>
        <authorList>
            <person name="Narayanan S."/>
            <person name="Deshpande U."/>
        </authorList>
    </citation>
    <scope>NUCLEOTIDE SEQUENCE [LARGE SCALE GENOMIC DNA]</scope>
    <source>
        <strain evidence="1 2">CAS/NITR204</strain>
    </source>
</reference>
<evidence type="ECO:0000313" key="1">
    <source>
        <dbReference type="EMBL" id="AGL28167.1"/>
    </source>
</evidence>
<accession>R4ML00</accession>
<dbReference type="AlphaFoldDB" id="R4ML00"/>